<reference evidence="2" key="1">
    <citation type="submission" date="2017-06" db="EMBL/GenBank/DDBJ databases">
        <title>Capnocytophaga spp. assemblies.</title>
        <authorList>
            <person name="Gulvik C.A."/>
        </authorList>
    </citation>
    <scope>NUCLEOTIDE SEQUENCE [LARGE SCALE GENOMIC DNA]</scope>
    <source>
        <strain evidence="2">H4486</strain>
    </source>
</reference>
<evidence type="ECO:0000313" key="2">
    <source>
        <dbReference type="Proteomes" id="UP000217334"/>
    </source>
</evidence>
<gene>
    <name evidence="1" type="ORF">CGC59_08985</name>
</gene>
<dbReference type="AlphaFoldDB" id="A0A2A3N6Z0"/>
<sequence length="243" mass="29423">MFKKLNWNKMEEENMKISYYKENMLEMTHKIRDLIKKCSHLKINSSRKDNDIRKDIYTYLMQELQSLMCGIELSPSLQDDSFYYYWEGKTLDKKQMEDCQYLFLEFLFNGFYFLFFVRVENYLRLIANDINKEKKSIMETFRNLAKEYNLGKEDENLFSIFSELRNLSHNGGFYSNKNNKSVEFKGYKFIFEKGNSTKLPFSMIESNIFIAEHIIDLIEKINQKTEKIDYIEDNYAKIEFTYE</sequence>
<dbReference type="Proteomes" id="UP000217334">
    <property type="component" value="Chromosome"/>
</dbReference>
<organism evidence="1 2">
    <name type="scientific">Capnocytophaga sputigena</name>
    <dbReference type="NCBI Taxonomy" id="1019"/>
    <lineage>
        <taxon>Bacteria</taxon>
        <taxon>Pseudomonadati</taxon>
        <taxon>Bacteroidota</taxon>
        <taxon>Flavobacteriia</taxon>
        <taxon>Flavobacteriales</taxon>
        <taxon>Flavobacteriaceae</taxon>
        <taxon>Capnocytophaga</taxon>
    </lineage>
</organism>
<evidence type="ECO:0000313" key="1">
    <source>
        <dbReference type="EMBL" id="ATA79803.1"/>
    </source>
</evidence>
<dbReference type="EMBL" id="CP022383">
    <property type="protein sequence ID" value="ATA79803.1"/>
    <property type="molecule type" value="Genomic_DNA"/>
</dbReference>
<proteinExistence type="predicted"/>
<accession>A0A2A3N6Z0</accession>
<protein>
    <submittedName>
        <fullName evidence="1">Uncharacterized protein</fullName>
    </submittedName>
</protein>
<name>A0A2A3N6Z0_CAPSP</name>